<feature type="compositionally biased region" description="Basic and acidic residues" evidence="4">
    <location>
        <begin position="73"/>
        <end position="85"/>
    </location>
</feature>
<evidence type="ECO:0000256" key="1">
    <source>
        <dbReference type="ARBA" id="ARBA00004496"/>
    </source>
</evidence>
<dbReference type="GO" id="GO:0016020">
    <property type="term" value="C:membrane"/>
    <property type="evidence" value="ECO:0007669"/>
    <property type="project" value="TreeGrafter"/>
</dbReference>
<name>A0AAQ3WUH8_PASNO</name>
<comment type="similarity">
    <text evidence="2">Belongs to the Rho GDI family.</text>
</comment>
<sequence length="245" mass="27209">MSSAVEAISCSKVDAVPAGPEPEDQASAKNAPAPADAENGKCGDDAAPHCHEEEEDEEDDKAPKVIDLGPRVSIKDQLEKDKDDESLRRWKEQLLGSVDLNSVGETLEPDVKIMSLSILSPGRPDIFLPLPVEPNAKGVWFTLKEGSPYRLKFTFSVSNNIVSGLRYTNTVWKTGLKVDRAKEMLGTFSPQLEPYTYVTPEDTTPSGMFARGSYSARTKFLDDDRKCYLEINYTFDIRREWPSTS</sequence>
<keyword evidence="3" id="KW-0963">Cytoplasm</keyword>
<dbReference type="PANTHER" id="PTHR10980">
    <property type="entry name" value="RHO GDP-DISSOCIATION INHIBITOR"/>
    <property type="match status" value="1"/>
</dbReference>
<evidence type="ECO:0000256" key="4">
    <source>
        <dbReference type="SAM" id="MobiDB-lite"/>
    </source>
</evidence>
<dbReference type="GO" id="GO:0005094">
    <property type="term" value="F:Rho GDP-dissociation inhibitor activity"/>
    <property type="evidence" value="ECO:0007669"/>
    <property type="project" value="InterPro"/>
</dbReference>
<reference evidence="5 6" key="1">
    <citation type="submission" date="2024-02" db="EMBL/GenBank/DDBJ databases">
        <title>High-quality chromosome-scale genome assembly of Pensacola bahiagrass (Paspalum notatum Flugge var. saurae).</title>
        <authorList>
            <person name="Vega J.M."/>
            <person name="Podio M."/>
            <person name="Orjuela J."/>
            <person name="Siena L.A."/>
            <person name="Pessino S.C."/>
            <person name="Combes M.C."/>
            <person name="Mariac C."/>
            <person name="Albertini E."/>
            <person name="Pupilli F."/>
            <person name="Ortiz J.P.A."/>
            <person name="Leblanc O."/>
        </authorList>
    </citation>
    <scope>NUCLEOTIDE SEQUENCE [LARGE SCALE GENOMIC DNA]</scope>
    <source>
        <strain evidence="5">R1</strain>
        <tissue evidence="5">Leaf</tissue>
    </source>
</reference>
<dbReference type="PANTHER" id="PTHR10980:SF3">
    <property type="entry name" value="LD16419P"/>
    <property type="match status" value="1"/>
</dbReference>
<dbReference type="InterPro" id="IPR014756">
    <property type="entry name" value="Ig_E-set"/>
</dbReference>
<protein>
    <recommendedName>
        <fullName evidence="7">Rho GDP-dissociation inhibitor 1</fullName>
    </recommendedName>
</protein>
<feature type="region of interest" description="Disordered" evidence="4">
    <location>
        <begin position="1"/>
        <end position="85"/>
    </location>
</feature>
<evidence type="ECO:0008006" key="7">
    <source>
        <dbReference type="Google" id="ProtNLM"/>
    </source>
</evidence>
<dbReference type="FunFam" id="2.70.50.30:FF:000002">
    <property type="entry name" value="Rho GDP-dissociation inhibitor 1"/>
    <property type="match status" value="1"/>
</dbReference>
<accession>A0AAQ3WUH8</accession>
<dbReference type="GO" id="GO:0005829">
    <property type="term" value="C:cytosol"/>
    <property type="evidence" value="ECO:0007669"/>
    <property type="project" value="TreeGrafter"/>
</dbReference>
<dbReference type="Proteomes" id="UP001341281">
    <property type="component" value="Chromosome 05"/>
</dbReference>
<gene>
    <name evidence="5" type="ORF">U9M48_022181</name>
</gene>
<evidence type="ECO:0000256" key="2">
    <source>
        <dbReference type="ARBA" id="ARBA00009758"/>
    </source>
</evidence>
<dbReference type="AlphaFoldDB" id="A0AAQ3WUH8"/>
<dbReference type="GO" id="GO:0007266">
    <property type="term" value="P:Rho protein signal transduction"/>
    <property type="evidence" value="ECO:0007669"/>
    <property type="project" value="InterPro"/>
</dbReference>
<evidence type="ECO:0000256" key="3">
    <source>
        <dbReference type="ARBA" id="ARBA00022490"/>
    </source>
</evidence>
<dbReference type="EMBL" id="CP144749">
    <property type="protein sequence ID" value="WVZ73930.1"/>
    <property type="molecule type" value="Genomic_DNA"/>
</dbReference>
<proteinExistence type="inferred from homology"/>
<evidence type="ECO:0000313" key="5">
    <source>
        <dbReference type="EMBL" id="WVZ73930.1"/>
    </source>
</evidence>
<dbReference type="InterPro" id="IPR000406">
    <property type="entry name" value="Rho_GDI"/>
</dbReference>
<organism evidence="5 6">
    <name type="scientific">Paspalum notatum var. saurae</name>
    <dbReference type="NCBI Taxonomy" id="547442"/>
    <lineage>
        <taxon>Eukaryota</taxon>
        <taxon>Viridiplantae</taxon>
        <taxon>Streptophyta</taxon>
        <taxon>Embryophyta</taxon>
        <taxon>Tracheophyta</taxon>
        <taxon>Spermatophyta</taxon>
        <taxon>Magnoliopsida</taxon>
        <taxon>Liliopsida</taxon>
        <taxon>Poales</taxon>
        <taxon>Poaceae</taxon>
        <taxon>PACMAD clade</taxon>
        <taxon>Panicoideae</taxon>
        <taxon>Andropogonodae</taxon>
        <taxon>Paspaleae</taxon>
        <taxon>Paspalinae</taxon>
        <taxon>Paspalum</taxon>
    </lineage>
</organism>
<feature type="compositionally biased region" description="Basic and acidic residues" evidence="4">
    <location>
        <begin position="38"/>
        <end position="52"/>
    </location>
</feature>
<evidence type="ECO:0000313" key="6">
    <source>
        <dbReference type="Proteomes" id="UP001341281"/>
    </source>
</evidence>
<dbReference type="InterPro" id="IPR024792">
    <property type="entry name" value="RhoGDI_dom_sf"/>
</dbReference>
<comment type="subcellular location">
    <subcellularLocation>
        <location evidence="1">Cytoplasm</location>
    </subcellularLocation>
</comment>
<feature type="compositionally biased region" description="Low complexity" evidence="4">
    <location>
        <begin position="27"/>
        <end position="37"/>
    </location>
</feature>
<dbReference type="Gene3D" id="2.70.50.30">
    <property type="entry name" value="Coagulation Factor XIII, subunit A, domain 1"/>
    <property type="match status" value="1"/>
</dbReference>
<dbReference type="SUPFAM" id="SSF81296">
    <property type="entry name" value="E set domains"/>
    <property type="match status" value="1"/>
</dbReference>
<keyword evidence="6" id="KW-1185">Reference proteome</keyword>
<dbReference type="Pfam" id="PF02115">
    <property type="entry name" value="Rho_GDI"/>
    <property type="match status" value="1"/>
</dbReference>